<name>A0A177T1S3_9BASI</name>
<dbReference type="AlphaFoldDB" id="A0A177T1S3"/>
<feature type="compositionally biased region" description="Low complexity" evidence="1">
    <location>
        <begin position="56"/>
        <end position="72"/>
    </location>
</feature>
<comment type="caution">
    <text evidence="2">The sequence shown here is derived from an EMBL/GenBank/DDBJ whole genome shotgun (WGS) entry which is preliminary data.</text>
</comment>
<dbReference type="Proteomes" id="UP000077671">
    <property type="component" value="Unassembled WGS sequence"/>
</dbReference>
<evidence type="ECO:0000313" key="2">
    <source>
        <dbReference type="EMBL" id="KAE8241924.1"/>
    </source>
</evidence>
<organism evidence="2 3">
    <name type="scientific">Tilletia caries</name>
    <name type="common">wheat bunt fungus</name>
    <dbReference type="NCBI Taxonomy" id="13290"/>
    <lineage>
        <taxon>Eukaryota</taxon>
        <taxon>Fungi</taxon>
        <taxon>Dikarya</taxon>
        <taxon>Basidiomycota</taxon>
        <taxon>Ustilaginomycotina</taxon>
        <taxon>Exobasidiomycetes</taxon>
        <taxon>Tilletiales</taxon>
        <taxon>Tilletiaceae</taxon>
        <taxon>Tilletia</taxon>
    </lineage>
</organism>
<dbReference type="EMBL" id="LWDD02002204">
    <property type="protein sequence ID" value="KAE8241924.1"/>
    <property type="molecule type" value="Genomic_DNA"/>
</dbReference>
<gene>
    <name evidence="2" type="ORF">A4X03_0g8062</name>
</gene>
<evidence type="ECO:0000256" key="1">
    <source>
        <dbReference type="SAM" id="MobiDB-lite"/>
    </source>
</evidence>
<proteinExistence type="predicted"/>
<evidence type="ECO:0000313" key="3">
    <source>
        <dbReference type="Proteomes" id="UP000077671"/>
    </source>
</evidence>
<accession>A0A177T1S3</accession>
<feature type="compositionally biased region" description="Basic residues" evidence="1">
    <location>
        <begin position="73"/>
        <end position="83"/>
    </location>
</feature>
<feature type="region of interest" description="Disordered" evidence="1">
    <location>
        <begin position="56"/>
        <end position="101"/>
    </location>
</feature>
<reference evidence="2" key="1">
    <citation type="submission" date="2016-04" db="EMBL/GenBank/DDBJ databases">
        <authorList>
            <person name="Nguyen H.D."/>
            <person name="Kesanakurti P."/>
            <person name="Cullis J."/>
            <person name="Levesque C.A."/>
            <person name="Hambleton S."/>
        </authorList>
    </citation>
    <scope>NUCLEOTIDE SEQUENCE</scope>
    <source>
        <strain evidence="2">DAOMC 238032</strain>
    </source>
</reference>
<protein>
    <submittedName>
        <fullName evidence="2">Uncharacterized protein</fullName>
    </submittedName>
</protein>
<reference evidence="2" key="2">
    <citation type="journal article" date="2019" name="IMA Fungus">
        <title>Genome sequencing and comparison of five Tilletia species to identify candidate genes for the detection of regulated species infecting wheat.</title>
        <authorList>
            <person name="Nguyen H.D.T."/>
            <person name="Sultana T."/>
            <person name="Kesanakurti P."/>
            <person name="Hambleton S."/>
        </authorList>
    </citation>
    <scope>NUCLEOTIDE SEQUENCE</scope>
    <source>
        <strain evidence="2">DAOMC 238032</strain>
    </source>
</reference>
<sequence>MTFHTPADALKHITFAWSVPEAAHLVISLGGLTSGMGTNRRLDADLLLVLPVSTASSRTSPSLDPSLTPPVRHQLRRAHRQHRNALQAQSGPPARPASLQRARVCASFSKRRVDLPQPQPQPPLKRTKRLAPLALSTNSFDAEGHGHLDTSEDDGFVYLEEIGPQEQFIHNHSQALSSHYWPSDRPR</sequence>